<proteinExistence type="predicted"/>
<accession>A0A5B0LIR0</accession>
<evidence type="ECO:0000313" key="3">
    <source>
        <dbReference type="Proteomes" id="UP000325313"/>
    </source>
</evidence>
<dbReference type="EMBL" id="VDEP01000514">
    <property type="protein sequence ID" value="KAA1064239.1"/>
    <property type="molecule type" value="Genomic_DNA"/>
</dbReference>
<sequence>MKHLRSVFVVATILITSVKAQFFYKVVNHGQGAAIPEYHVFKVDGGTMSPPGEFPFALNDCRGHYLHLTNEMMVDVWLQRGEADTEIVKLSPNAAVGFSYNKEYPWIVATITQREVPLTRAEFREIVDPVAKKFHEKYNTSGLKGLTKKFKLLLGSKSQN</sequence>
<organism evidence="2 3">
    <name type="scientific">Puccinia graminis f. sp. tritici</name>
    <dbReference type="NCBI Taxonomy" id="56615"/>
    <lineage>
        <taxon>Eukaryota</taxon>
        <taxon>Fungi</taxon>
        <taxon>Dikarya</taxon>
        <taxon>Basidiomycota</taxon>
        <taxon>Pucciniomycotina</taxon>
        <taxon>Pucciniomycetes</taxon>
        <taxon>Pucciniales</taxon>
        <taxon>Pucciniaceae</taxon>
        <taxon>Puccinia</taxon>
    </lineage>
</organism>
<dbReference type="AlphaFoldDB" id="A0A5B0LIR0"/>
<feature type="chain" id="PRO_5022906790" evidence="1">
    <location>
        <begin position="21"/>
        <end position="160"/>
    </location>
</feature>
<evidence type="ECO:0000313" key="2">
    <source>
        <dbReference type="EMBL" id="KAA1064239.1"/>
    </source>
</evidence>
<gene>
    <name evidence="2" type="ORF">PGTUg99_016227</name>
</gene>
<comment type="caution">
    <text evidence="2">The sequence shown here is derived from an EMBL/GenBank/DDBJ whole genome shotgun (WGS) entry which is preliminary data.</text>
</comment>
<protein>
    <submittedName>
        <fullName evidence="2">Uncharacterized protein</fullName>
    </submittedName>
</protein>
<dbReference type="Proteomes" id="UP000325313">
    <property type="component" value="Unassembled WGS sequence"/>
</dbReference>
<reference evidence="2 3" key="1">
    <citation type="submission" date="2019-05" db="EMBL/GenBank/DDBJ databases">
        <title>Emergence of the Ug99 lineage of the wheat stem rust pathogen through somatic hybridization.</title>
        <authorList>
            <person name="Li F."/>
            <person name="Upadhyaya N.M."/>
            <person name="Sperschneider J."/>
            <person name="Matny O."/>
            <person name="Nguyen-Phuc H."/>
            <person name="Mago R."/>
            <person name="Raley C."/>
            <person name="Miller M.E."/>
            <person name="Silverstein K.A.T."/>
            <person name="Henningsen E."/>
            <person name="Hirsch C.D."/>
            <person name="Visser B."/>
            <person name="Pretorius Z.A."/>
            <person name="Steffenson B.J."/>
            <person name="Schwessinger B."/>
            <person name="Dodds P.N."/>
            <person name="Figueroa M."/>
        </authorList>
    </citation>
    <scope>NUCLEOTIDE SEQUENCE [LARGE SCALE GENOMIC DNA]</scope>
    <source>
        <strain evidence="2 3">Ug99</strain>
    </source>
</reference>
<feature type="signal peptide" evidence="1">
    <location>
        <begin position="1"/>
        <end position="20"/>
    </location>
</feature>
<name>A0A5B0LIR0_PUCGR</name>
<evidence type="ECO:0000256" key="1">
    <source>
        <dbReference type="SAM" id="SignalP"/>
    </source>
</evidence>
<keyword evidence="1" id="KW-0732">Signal</keyword>